<evidence type="ECO:0000313" key="1">
    <source>
        <dbReference type="EMBL" id="SVA24546.1"/>
    </source>
</evidence>
<organism evidence="1">
    <name type="scientific">marine metagenome</name>
    <dbReference type="NCBI Taxonomy" id="408172"/>
    <lineage>
        <taxon>unclassified sequences</taxon>
        <taxon>metagenomes</taxon>
        <taxon>ecological metagenomes</taxon>
    </lineage>
</organism>
<name>A0A381U8K6_9ZZZZ</name>
<dbReference type="AlphaFoldDB" id="A0A381U8K6"/>
<sequence>VCEKPPPDKIKKALLEAEVNIISAYQ</sequence>
<proteinExistence type="predicted"/>
<protein>
    <submittedName>
        <fullName evidence="1">Uncharacterized protein</fullName>
    </submittedName>
</protein>
<accession>A0A381U8K6</accession>
<reference evidence="1" key="1">
    <citation type="submission" date="2018-05" db="EMBL/GenBank/DDBJ databases">
        <authorList>
            <person name="Lanie J.A."/>
            <person name="Ng W.-L."/>
            <person name="Kazmierczak K.M."/>
            <person name="Andrzejewski T.M."/>
            <person name="Davidsen T.M."/>
            <person name="Wayne K.J."/>
            <person name="Tettelin H."/>
            <person name="Glass J.I."/>
            <person name="Rusch D."/>
            <person name="Podicherti R."/>
            <person name="Tsui H.-C.T."/>
            <person name="Winkler M.E."/>
        </authorList>
    </citation>
    <scope>NUCLEOTIDE SEQUENCE</scope>
</reference>
<gene>
    <name evidence="1" type="ORF">METZ01_LOCUS77400</name>
</gene>
<dbReference type="EMBL" id="UINC01005949">
    <property type="protein sequence ID" value="SVA24546.1"/>
    <property type="molecule type" value="Genomic_DNA"/>
</dbReference>
<feature type="non-terminal residue" evidence="1">
    <location>
        <position position="1"/>
    </location>
</feature>